<evidence type="ECO:0000313" key="4">
    <source>
        <dbReference type="EMBL" id="TFY98552.1"/>
    </source>
</evidence>
<dbReference type="InterPro" id="IPR058788">
    <property type="entry name" value="ApnL_N"/>
</dbReference>
<accession>A0A4Z0BGY3</accession>
<evidence type="ECO:0000259" key="3">
    <source>
        <dbReference type="Pfam" id="PF25839"/>
    </source>
</evidence>
<protein>
    <submittedName>
        <fullName evidence="4">Uncharacterized protein</fullName>
    </submittedName>
</protein>
<organism evidence="4 5">
    <name type="scientific">Ramlibacter rhizophilus</name>
    <dbReference type="NCBI Taxonomy" id="1781167"/>
    <lineage>
        <taxon>Bacteria</taxon>
        <taxon>Pseudomonadati</taxon>
        <taxon>Pseudomonadota</taxon>
        <taxon>Betaproteobacteria</taxon>
        <taxon>Burkholderiales</taxon>
        <taxon>Comamonadaceae</taxon>
        <taxon>Ramlibacter</taxon>
    </lineage>
</organism>
<dbReference type="RefSeq" id="WP_135285703.1">
    <property type="nucleotide sequence ID" value="NZ_SMLL01000005.1"/>
</dbReference>
<evidence type="ECO:0000313" key="5">
    <source>
        <dbReference type="Proteomes" id="UP000297564"/>
    </source>
</evidence>
<name>A0A4Z0BGY3_9BURK</name>
<sequence>MSAGRLALFGTDEPIEPALTLQAGPLTVRVRGTRIVSIHAQGHEVWHGVAFLYRDSDWGTPEPVVEHIQHHANAQGFQVQVRACVPVQPPIELRITIDGDAAGRIRYEGVATPHGDIATNRTGLCLLHPQSLAGQRIEVLHDDGRTSTSTFPRRVAPWPPFMSVRGIGHAFGTGGWAQARFEGDVFEFEDQRNNADASFKTYNRSNLMPRPYRLRGGQDLRQSVELVLVQASATPARAPAAITVASEPATPARPGMRVGIAISPADAQAGDPVLAALSRMRPAHLHLELPQASHPVDWPGVAGLVAAAGAALRVDVLDIREQSAWADLQALSAAVTAAGLRPEAVAVFPSTPPVVQAARASFPTSTVGGGTPWFFTQLNRAEDLGPVDFLSFTTSALVHGADDESVMAGLRSLPAMLETLAQRYPGVPVRVGPSGIATRRSPLGARPPSDGTRRIALAARDPRTRALFGAAWMVGFLAALAEAGAQAATVMNLSDLASQDVAACTVPAATLVMELLRPSVHAVAVNDPSRAAAVVSGESLLLANITDDPITVSSSGRQGLRRCLDARGGQDDSGSPWRLLPPGEPATLPPFALATILSAS</sequence>
<feature type="domain" description="D-apionate lactonase N-terminal" evidence="1">
    <location>
        <begin position="7"/>
        <end position="228"/>
    </location>
</feature>
<dbReference type="AlphaFoldDB" id="A0A4Z0BGY3"/>
<dbReference type="Pfam" id="PF25839">
    <property type="entry name" value="Apionate_lact_C"/>
    <property type="match status" value="1"/>
</dbReference>
<gene>
    <name evidence="4" type="ORF">EZ242_13510</name>
</gene>
<dbReference type="EMBL" id="SMLL01000005">
    <property type="protein sequence ID" value="TFY98552.1"/>
    <property type="molecule type" value="Genomic_DNA"/>
</dbReference>
<dbReference type="InterPro" id="IPR058789">
    <property type="entry name" value="ApnL_C"/>
</dbReference>
<evidence type="ECO:0000259" key="2">
    <source>
        <dbReference type="Pfam" id="PF25838"/>
    </source>
</evidence>
<dbReference type="InterPro" id="IPR058787">
    <property type="entry name" value="ApnL_M"/>
</dbReference>
<dbReference type="Proteomes" id="UP000297564">
    <property type="component" value="Unassembled WGS sequence"/>
</dbReference>
<dbReference type="OrthoDB" id="931854at2"/>
<dbReference type="Pfam" id="PF25838">
    <property type="entry name" value="Apionate_lact_M"/>
    <property type="match status" value="1"/>
</dbReference>
<feature type="domain" description="D-apionate lactonase TIM barrel" evidence="2">
    <location>
        <begin position="258"/>
        <end position="493"/>
    </location>
</feature>
<reference evidence="4 5" key="1">
    <citation type="submission" date="2019-03" db="EMBL/GenBank/DDBJ databases">
        <title>Ramlibacter rhizophilus CCTCC AB2015357, whole genome shotgun sequence.</title>
        <authorList>
            <person name="Zhang X."/>
            <person name="Feng G."/>
            <person name="Zhu H."/>
        </authorList>
    </citation>
    <scope>NUCLEOTIDE SEQUENCE [LARGE SCALE GENOMIC DNA]</scope>
    <source>
        <strain evidence="4 5">CCTCC AB2015357</strain>
    </source>
</reference>
<proteinExistence type="predicted"/>
<keyword evidence="5" id="KW-1185">Reference proteome</keyword>
<evidence type="ECO:0000259" key="1">
    <source>
        <dbReference type="Pfam" id="PF25837"/>
    </source>
</evidence>
<feature type="domain" description="D-apionate lactonase C-terminal" evidence="3">
    <location>
        <begin position="528"/>
        <end position="596"/>
    </location>
</feature>
<dbReference type="Pfam" id="PF25837">
    <property type="entry name" value="Apionate_lact_N"/>
    <property type="match status" value="1"/>
</dbReference>
<comment type="caution">
    <text evidence="4">The sequence shown here is derived from an EMBL/GenBank/DDBJ whole genome shotgun (WGS) entry which is preliminary data.</text>
</comment>